<keyword evidence="7 9" id="KW-1133">Transmembrane helix</keyword>
<dbReference type="EMBL" id="WNCL01000047">
    <property type="protein sequence ID" value="MTU44122.1"/>
    <property type="molecule type" value="Genomic_DNA"/>
</dbReference>
<keyword evidence="3 9" id="KW-0813">Transport</keyword>
<evidence type="ECO:0000256" key="6">
    <source>
        <dbReference type="ARBA" id="ARBA00022692"/>
    </source>
</evidence>
<dbReference type="Proteomes" id="UP000462362">
    <property type="component" value="Unassembled WGS sequence"/>
</dbReference>
<dbReference type="RefSeq" id="WP_008811972.1">
    <property type="nucleotide sequence ID" value="NZ_CAMLVM010000026.1"/>
</dbReference>
<dbReference type="GO" id="GO:0005315">
    <property type="term" value="F:phosphate transmembrane transporter activity"/>
    <property type="evidence" value="ECO:0007669"/>
    <property type="project" value="InterPro"/>
</dbReference>
<sequence length="293" mass="31371">MKRTIKDFIFEKSLLFLALLTLAGLAGIVWFLFKEGMPVLDTISLKHFLTGHDWYPTEDPPSFGIFPLIIGSVSVTLLAAVLAIPLGILCAIFLSEIASSRLRSIFKPFIELLAAMPSVVIGFVGMTVLAPFLQDYFGAPTGLNILNAAILLALMAVPTICTISEDALRSVPRSLKESSLALGATHWETLTTVTIPAAFSGIATGVMLGLSRVIGETMVVLMVAGGAALIPESLFDPVRPMPASIVAEMAESPFGSSHYHALFAIGIVLFFFTFLCNLAAFLVSQKYKLKASS</sequence>
<comment type="subcellular location">
    <subcellularLocation>
        <location evidence="10">Cell inner membrane</location>
        <topology evidence="10">Multi-pass membrane protein</topology>
    </subcellularLocation>
    <subcellularLocation>
        <location evidence="1 9">Cell membrane</location>
        <topology evidence="1 9">Multi-pass membrane protein</topology>
    </subcellularLocation>
</comment>
<evidence type="ECO:0000256" key="9">
    <source>
        <dbReference type="RuleBase" id="RU363032"/>
    </source>
</evidence>
<comment type="function">
    <text evidence="10">Part of the binding-protein-dependent transport system for phosphate; probably responsible for the translocation of the substrate across the membrane.</text>
</comment>
<evidence type="ECO:0000313" key="11">
    <source>
        <dbReference type="EMBL" id="MTU44122.1"/>
    </source>
</evidence>
<evidence type="ECO:0000256" key="1">
    <source>
        <dbReference type="ARBA" id="ARBA00004651"/>
    </source>
</evidence>
<dbReference type="Pfam" id="PF00528">
    <property type="entry name" value="BPD_transp_1"/>
    <property type="match status" value="1"/>
</dbReference>
<feature type="transmembrane region" description="Helical" evidence="9">
    <location>
        <begin position="213"/>
        <end position="231"/>
    </location>
</feature>
<dbReference type="GO" id="GO:0005886">
    <property type="term" value="C:plasma membrane"/>
    <property type="evidence" value="ECO:0007669"/>
    <property type="project" value="UniProtKB-SubCell"/>
</dbReference>
<dbReference type="NCBIfam" id="TIGR02138">
    <property type="entry name" value="phosphate_pstC"/>
    <property type="match status" value="1"/>
</dbReference>
<protein>
    <recommendedName>
        <fullName evidence="10">Phosphate transport system permease protein</fullName>
    </recommendedName>
</protein>
<evidence type="ECO:0000256" key="7">
    <source>
        <dbReference type="ARBA" id="ARBA00022989"/>
    </source>
</evidence>
<dbReference type="PROSITE" id="PS50928">
    <property type="entry name" value="ABC_TM1"/>
    <property type="match status" value="1"/>
</dbReference>
<evidence type="ECO:0000256" key="2">
    <source>
        <dbReference type="ARBA" id="ARBA00007069"/>
    </source>
</evidence>
<evidence type="ECO:0000256" key="8">
    <source>
        <dbReference type="ARBA" id="ARBA00023136"/>
    </source>
</evidence>
<dbReference type="InterPro" id="IPR011864">
    <property type="entry name" value="Phosphate_PstC"/>
</dbReference>
<evidence type="ECO:0000313" key="12">
    <source>
        <dbReference type="Proteomes" id="UP000462362"/>
    </source>
</evidence>
<dbReference type="SUPFAM" id="SSF161098">
    <property type="entry name" value="MetI-like"/>
    <property type="match status" value="1"/>
</dbReference>
<feature type="transmembrane region" description="Helical" evidence="9">
    <location>
        <begin position="12"/>
        <end position="33"/>
    </location>
</feature>
<feature type="transmembrane region" description="Helical" evidence="9">
    <location>
        <begin position="145"/>
        <end position="163"/>
    </location>
</feature>
<proteinExistence type="inferred from homology"/>
<keyword evidence="6 9" id="KW-0812">Transmembrane</keyword>
<feature type="transmembrane region" description="Helical" evidence="9">
    <location>
        <begin position="109"/>
        <end position="133"/>
    </location>
</feature>
<keyword evidence="10" id="KW-0997">Cell inner membrane</keyword>
<gene>
    <name evidence="11" type="primary">pstC</name>
    <name evidence="11" type="ORF">GMD42_11035</name>
</gene>
<evidence type="ECO:0000256" key="3">
    <source>
        <dbReference type="ARBA" id="ARBA00022448"/>
    </source>
</evidence>
<dbReference type="InterPro" id="IPR035906">
    <property type="entry name" value="MetI-like_sf"/>
</dbReference>
<dbReference type="PANTHER" id="PTHR30425">
    <property type="entry name" value="PHOSPHATE TRANSPORT SYSTEM PERMEASE PROTEIN PST"/>
    <property type="match status" value="1"/>
</dbReference>
<keyword evidence="5 10" id="KW-0592">Phosphate transport</keyword>
<dbReference type="Gene3D" id="1.10.3720.10">
    <property type="entry name" value="MetI-like"/>
    <property type="match status" value="1"/>
</dbReference>
<organism evidence="11 12">
    <name type="scientific">Parasutterella excrementihominis</name>
    <dbReference type="NCBI Taxonomy" id="487175"/>
    <lineage>
        <taxon>Bacteria</taxon>
        <taxon>Pseudomonadati</taxon>
        <taxon>Pseudomonadota</taxon>
        <taxon>Betaproteobacteria</taxon>
        <taxon>Burkholderiales</taxon>
        <taxon>Sutterellaceae</taxon>
        <taxon>Parasutterella</taxon>
    </lineage>
</organism>
<comment type="similarity">
    <text evidence="2 10">Belongs to the binding-protein-dependent transport system permease family. CysTW subfamily.</text>
</comment>
<dbReference type="GO" id="GO:0006817">
    <property type="term" value="P:phosphate ion transport"/>
    <property type="evidence" value="ECO:0007669"/>
    <property type="project" value="UniProtKB-KW"/>
</dbReference>
<comment type="caution">
    <text evidence="11">The sequence shown here is derived from an EMBL/GenBank/DDBJ whole genome shotgun (WGS) entry which is preliminary data.</text>
</comment>
<name>A0A6I3SBE2_9BURK</name>
<reference evidence="11 12" key="1">
    <citation type="journal article" date="2019" name="Nat. Med.">
        <title>A library of human gut bacterial isolates paired with longitudinal multiomics data enables mechanistic microbiome research.</title>
        <authorList>
            <person name="Poyet M."/>
            <person name="Groussin M."/>
            <person name="Gibbons S.M."/>
            <person name="Avila-Pacheco J."/>
            <person name="Jiang X."/>
            <person name="Kearney S.M."/>
            <person name="Perrotta A.R."/>
            <person name="Berdy B."/>
            <person name="Zhao S."/>
            <person name="Lieberman T.D."/>
            <person name="Swanson P.K."/>
            <person name="Smith M."/>
            <person name="Roesemann S."/>
            <person name="Alexander J.E."/>
            <person name="Rich S.A."/>
            <person name="Livny J."/>
            <person name="Vlamakis H."/>
            <person name="Clish C."/>
            <person name="Bullock K."/>
            <person name="Deik A."/>
            <person name="Scott J."/>
            <person name="Pierce K.A."/>
            <person name="Xavier R.J."/>
            <person name="Alm E.J."/>
        </authorList>
    </citation>
    <scope>NUCLEOTIDE SEQUENCE [LARGE SCALE GENOMIC DNA]</scope>
    <source>
        <strain evidence="11 12">BIOML-A2</strain>
    </source>
</reference>
<evidence type="ECO:0000256" key="4">
    <source>
        <dbReference type="ARBA" id="ARBA00022475"/>
    </source>
</evidence>
<dbReference type="AlphaFoldDB" id="A0A6I3SBE2"/>
<dbReference type="GeneID" id="43348255"/>
<dbReference type="PANTHER" id="PTHR30425:SF1">
    <property type="entry name" value="PHOSPHATE TRANSPORT SYSTEM PERMEASE PROTEIN PSTC"/>
    <property type="match status" value="1"/>
</dbReference>
<dbReference type="InterPro" id="IPR000515">
    <property type="entry name" value="MetI-like"/>
</dbReference>
<evidence type="ECO:0000256" key="10">
    <source>
        <dbReference type="RuleBase" id="RU363054"/>
    </source>
</evidence>
<dbReference type="InterPro" id="IPR051124">
    <property type="entry name" value="Phosphate_Transport_Permease"/>
</dbReference>
<feature type="transmembrane region" description="Helical" evidence="9">
    <location>
        <begin position="259"/>
        <end position="283"/>
    </location>
</feature>
<feature type="transmembrane region" description="Helical" evidence="9">
    <location>
        <begin position="64"/>
        <end position="97"/>
    </location>
</feature>
<evidence type="ECO:0000256" key="5">
    <source>
        <dbReference type="ARBA" id="ARBA00022592"/>
    </source>
</evidence>
<keyword evidence="8 9" id="KW-0472">Membrane</keyword>
<keyword evidence="4" id="KW-1003">Cell membrane</keyword>
<dbReference type="CDD" id="cd06261">
    <property type="entry name" value="TM_PBP2"/>
    <property type="match status" value="1"/>
</dbReference>
<accession>A0A6I3SBE2</accession>